<proteinExistence type="inferred from homology"/>
<evidence type="ECO:0000313" key="43">
    <source>
        <dbReference type="EMBL" id="CAD9775333.1"/>
    </source>
</evidence>
<dbReference type="EMBL" id="HBHP01031345">
    <property type="protein sequence ID" value="CAD9775315.1"/>
    <property type="molecule type" value="Transcribed_RNA"/>
</dbReference>
<evidence type="ECO:0000256" key="7">
    <source>
        <dbReference type="RuleBase" id="RU365081"/>
    </source>
</evidence>
<dbReference type="EMBL" id="HBHP01031326">
    <property type="protein sequence ID" value="CAD9775297.1"/>
    <property type="molecule type" value="Transcribed_RNA"/>
</dbReference>
<evidence type="ECO:0000313" key="42">
    <source>
        <dbReference type="EMBL" id="CAD9775332.1"/>
    </source>
</evidence>
<dbReference type="EMBL" id="HBHP01031378">
    <property type="protein sequence ID" value="CAD9775345.1"/>
    <property type="molecule type" value="Transcribed_RNA"/>
</dbReference>
<dbReference type="SUPFAM" id="SSF54928">
    <property type="entry name" value="RNA-binding domain, RBD"/>
    <property type="match status" value="1"/>
</dbReference>
<dbReference type="SMART" id="SM00360">
    <property type="entry name" value="RRM"/>
    <property type="match status" value="1"/>
</dbReference>
<evidence type="ECO:0000313" key="55">
    <source>
        <dbReference type="EMBL" id="CAD9775350.1"/>
    </source>
</evidence>
<dbReference type="EMBL" id="HBHP01031330">
    <property type="protein sequence ID" value="CAD9775301.1"/>
    <property type="molecule type" value="Transcribed_RNA"/>
</dbReference>
<dbReference type="EMBL" id="HBHP01031375">
    <property type="protein sequence ID" value="CAD9775342.1"/>
    <property type="molecule type" value="Transcribed_RNA"/>
</dbReference>
<keyword evidence="9" id="KW-0542">Nucleomorph</keyword>
<evidence type="ECO:0000313" key="47">
    <source>
        <dbReference type="EMBL" id="CAD9775339.1"/>
    </source>
</evidence>
<evidence type="ECO:0000313" key="45">
    <source>
        <dbReference type="EMBL" id="CAD9775335.1"/>
    </source>
</evidence>
<dbReference type="Pfam" id="PF00076">
    <property type="entry name" value="RRM_1"/>
    <property type="match status" value="1"/>
</dbReference>
<geneLocation type="nucleomorph" evidence="9"/>
<dbReference type="PANTHER" id="PTHR45843">
    <property type="entry name" value="PEPTIDYL-PROLYL CIS-TRANS ISOMERASE-LIKE 4"/>
    <property type="match status" value="1"/>
</dbReference>
<dbReference type="EC" id="5.2.1.8" evidence="7"/>
<evidence type="ECO:0000313" key="15">
    <source>
        <dbReference type="EMBL" id="CAD9775296.1"/>
    </source>
</evidence>
<dbReference type="GO" id="GO:0003755">
    <property type="term" value="F:peptidyl-prolyl cis-trans isomerase activity"/>
    <property type="evidence" value="ECO:0007669"/>
    <property type="project" value="UniProtKB-UniRule"/>
</dbReference>
<evidence type="ECO:0000313" key="48">
    <source>
        <dbReference type="EMBL" id="CAD9775340.1"/>
    </source>
</evidence>
<keyword evidence="6 7" id="KW-0694">RNA-binding</keyword>
<evidence type="ECO:0000313" key="20">
    <source>
        <dbReference type="EMBL" id="CAD9775303.1"/>
    </source>
</evidence>
<dbReference type="EMBL" id="HBHP01031354">
    <property type="protein sequence ID" value="CAD9775323.1"/>
    <property type="molecule type" value="Transcribed_RNA"/>
</dbReference>
<evidence type="ECO:0000313" key="27">
    <source>
        <dbReference type="EMBL" id="CAD9775311.1"/>
    </source>
</evidence>
<evidence type="ECO:0000256" key="1">
    <source>
        <dbReference type="ARBA" id="ARBA00000971"/>
    </source>
</evidence>
<dbReference type="EMBL" id="HBHP01031339">
    <property type="protein sequence ID" value="CAD9775310.1"/>
    <property type="molecule type" value="Transcribed_RNA"/>
</dbReference>
<dbReference type="PANTHER" id="PTHR45843:SF1">
    <property type="entry name" value="PEPTIDYL-PROLYL CIS-TRANS ISOMERASE-LIKE 4"/>
    <property type="match status" value="1"/>
</dbReference>
<dbReference type="EMBL" id="HBHP01031383">
    <property type="protein sequence ID" value="CAD9775350.1"/>
    <property type="molecule type" value="Transcribed_RNA"/>
</dbReference>
<evidence type="ECO:0000313" key="31">
    <source>
        <dbReference type="EMBL" id="CAD9775317.1"/>
    </source>
</evidence>
<evidence type="ECO:0000313" key="18">
    <source>
        <dbReference type="EMBL" id="CAD9775301.1"/>
    </source>
</evidence>
<evidence type="ECO:0000313" key="25">
    <source>
        <dbReference type="EMBL" id="CAD9775309.1"/>
    </source>
</evidence>
<comment type="similarity">
    <text evidence="7">Belongs to the cyclophilin-type PPIase family. PPIL4 subfamily.</text>
</comment>
<dbReference type="EMBL" id="HBHP01031338">
    <property type="protein sequence ID" value="CAD9775309.1"/>
    <property type="molecule type" value="Transcribed_RNA"/>
</dbReference>
<dbReference type="EMBL" id="HBHP01031319">
    <property type="protein sequence ID" value="CAD9775290.1"/>
    <property type="molecule type" value="Transcribed_RNA"/>
</dbReference>
<evidence type="ECO:0000313" key="9">
    <source>
        <dbReference type="EMBL" id="AIB09842.1"/>
    </source>
</evidence>
<dbReference type="EMBL" id="HBHP01031353">
    <property type="protein sequence ID" value="CAD9775322.1"/>
    <property type="molecule type" value="Transcribed_RNA"/>
</dbReference>
<dbReference type="EMBL" id="HBHP01031335">
    <property type="protein sequence ID" value="CAD9775306.1"/>
    <property type="molecule type" value="Transcribed_RNA"/>
</dbReference>
<dbReference type="EMBL" id="HBHP01031377">
    <property type="protein sequence ID" value="CAD9775344.1"/>
    <property type="molecule type" value="Transcribed_RNA"/>
</dbReference>
<dbReference type="EMBL" id="HBHP01031381">
    <property type="protein sequence ID" value="CAD9775348.1"/>
    <property type="molecule type" value="Transcribed_RNA"/>
</dbReference>
<name>A0A060DAX2_9EUKA</name>
<dbReference type="EMBL" id="HBHP01031355">
    <property type="protein sequence ID" value="CAD9775324.1"/>
    <property type="molecule type" value="Transcribed_RNA"/>
</dbReference>
<evidence type="ECO:0000313" key="21">
    <source>
        <dbReference type="EMBL" id="CAD9775304.1"/>
    </source>
</evidence>
<evidence type="ECO:0000313" key="10">
    <source>
        <dbReference type="EMBL" id="CAD9775290.1"/>
    </source>
</evidence>
<dbReference type="EMBL" id="HBHP01031320">
    <property type="protein sequence ID" value="CAD9775291.1"/>
    <property type="molecule type" value="Transcribed_RNA"/>
</dbReference>
<evidence type="ECO:0000313" key="52">
    <source>
        <dbReference type="EMBL" id="CAD9775344.1"/>
    </source>
</evidence>
<dbReference type="EMBL" id="HBHP01031385">
    <property type="protein sequence ID" value="CAD9775352.1"/>
    <property type="molecule type" value="Transcribed_RNA"/>
</dbReference>
<evidence type="ECO:0000313" key="13">
    <source>
        <dbReference type="EMBL" id="CAD9775293.1"/>
    </source>
</evidence>
<evidence type="ECO:0000313" key="17">
    <source>
        <dbReference type="EMBL" id="CAD9775299.1"/>
    </source>
</evidence>
<dbReference type="EMBL" id="HBHP01031371">
    <property type="protein sequence ID" value="CAD9775339.1"/>
    <property type="molecule type" value="Transcribed_RNA"/>
</dbReference>
<dbReference type="EMBL" id="HBHP01031328">
    <property type="protein sequence ID" value="CAD9775299.1"/>
    <property type="molecule type" value="Transcribed_RNA"/>
</dbReference>
<evidence type="ECO:0000313" key="50">
    <source>
        <dbReference type="EMBL" id="CAD9775342.1"/>
    </source>
</evidence>
<dbReference type="EMBL" id="HBHP01031343">
    <property type="protein sequence ID" value="CAD9775313.1"/>
    <property type="molecule type" value="Transcribed_RNA"/>
</dbReference>
<sequence>MFITIKTKIINLIFQSNSNNIENTNFFQLLTCLKEYRFFYKLDFKKNFFIKLKNIFFLKLLYFKLLYGTFLCNKKHYYKKFHKKTYLLFLNEKYEPFFNTYLSINRYYHYNNSSFSKCILGYYIGKIKKIQKFIQLFYKKNLNKIPLKISYSDTNATNNTNQNIKYEYYKKPKKCIHLIKQFTSNNCFFDKKIVKNNKIYEKINTKILKLIGDIPQSNILPPEKTLFIRKLNPLTNEEDLYHLFTQYGKIASVKIITDKYTGISLNYGFIEFFSRKNCENAIFNLNDCLLDDCRISLDFCQSVYSK</sequence>
<dbReference type="EMBL" id="CP006628">
    <property type="protein sequence ID" value="AIB09842.1"/>
    <property type="molecule type" value="Genomic_DNA"/>
</dbReference>
<dbReference type="Gene3D" id="3.30.70.330">
    <property type="match status" value="1"/>
</dbReference>
<accession>A0A060DAX2</accession>
<dbReference type="EMBL" id="HBHP01031341">
    <property type="protein sequence ID" value="CAD9775311.1"/>
    <property type="molecule type" value="Transcribed_RNA"/>
</dbReference>
<evidence type="ECO:0000256" key="6">
    <source>
        <dbReference type="PROSITE-ProRule" id="PRU00176"/>
    </source>
</evidence>
<evidence type="ECO:0000313" key="35">
    <source>
        <dbReference type="EMBL" id="CAD9775323.1"/>
    </source>
</evidence>
<evidence type="ECO:0000256" key="5">
    <source>
        <dbReference type="ARBA" id="ARBA00023242"/>
    </source>
</evidence>
<evidence type="ECO:0000313" key="32">
    <source>
        <dbReference type="EMBL" id="CAD9775319.1"/>
    </source>
</evidence>
<evidence type="ECO:0000313" key="26">
    <source>
        <dbReference type="EMBL" id="CAD9775310.1"/>
    </source>
</evidence>
<evidence type="ECO:0000313" key="30">
    <source>
        <dbReference type="EMBL" id="CAD9775316.1"/>
    </source>
</evidence>
<dbReference type="EMBL" id="HBHP01031372">
    <property type="protein sequence ID" value="CAD9775340.1"/>
    <property type="molecule type" value="Transcribed_RNA"/>
</dbReference>
<dbReference type="EMBL" id="HBHP01031357">
    <property type="protein sequence ID" value="CAD9775326.1"/>
    <property type="molecule type" value="Transcribed_RNA"/>
</dbReference>
<evidence type="ECO:0000313" key="14">
    <source>
        <dbReference type="EMBL" id="CAD9775295.1"/>
    </source>
</evidence>
<evidence type="ECO:0000313" key="23">
    <source>
        <dbReference type="EMBL" id="CAD9775307.1"/>
    </source>
</evidence>
<evidence type="ECO:0000256" key="2">
    <source>
        <dbReference type="ARBA" id="ARBA00004123"/>
    </source>
</evidence>
<dbReference type="EMBL" id="HBHP01031361">
    <property type="protein sequence ID" value="CAD9775330.1"/>
    <property type="molecule type" value="Transcribed_RNA"/>
</dbReference>
<evidence type="ECO:0000313" key="33">
    <source>
        <dbReference type="EMBL" id="CAD9775321.1"/>
    </source>
</evidence>
<protein>
    <recommendedName>
        <fullName evidence="7">Peptidyl-prolyl cis-trans isomerase</fullName>
        <shortName evidence="7">PPIase</shortName>
        <ecNumber evidence="7">5.2.1.8</ecNumber>
    </recommendedName>
</protein>
<dbReference type="GO" id="GO:0003723">
    <property type="term" value="F:RNA binding"/>
    <property type="evidence" value="ECO:0007669"/>
    <property type="project" value="UniProtKB-UniRule"/>
</dbReference>
<dbReference type="EMBL" id="HBHP01031370">
    <property type="protein sequence ID" value="CAD9775338.1"/>
    <property type="molecule type" value="Transcribed_RNA"/>
</dbReference>
<evidence type="ECO:0000313" key="54">
    <source>
        <dbReference type="EMBL" id="CAD9775348.1"/>
    </source>
</evidence>
<keyword evidence="5 7" id="KW-0539">Nucleus</keyword>
<organism evidence="9 57">
    <name type="scientific">Lotharella oceanica</name>
    <dbReference type="NCBI Taxonomy" id="641309"/>
    <lineage>
        <taxon>Eukaryota</taxon>
        <taxon>Sar</taxon>
        <taxon>Rhizaria</taxon>
        <taxon>Cercozoa</taxon>
        <taxon>Chlorarachniophyceae</taxon>
        <taxon>Lotharella</taxon>
    </lineage>
</organism>
<evidence type="ECO:0000313" key="19">
    <source>
        <dbReference type="EMBL" id="CAD9775302.1"/>
    </source>
</evidence>
<evidence type="ECO:0000313" key="51">
    <source>
        <dbReference type="EMBL" id="CAD9775343.1"/>
    </source>
</evidence>
<evidence type="ECO:0000313" key="38">
    <source>
        <dbReference type="EMBL" id="CAD9775327.1"/>
    </source>
</evidence>
<dbReference type="EMBL" id="HBHP01031322">
    <property type="protein sequence ID" value="CAD9775293.1"/>
    <property type="molecule type" value="Transcribed_RNA"/>
</dbReference>
<dbReference type="EMBL" id="HBHP01031336">
    <property type="protein sequence ID" value="CAD9775307.1"/>
    <property type="molecule type" value="Transcribed_RNA"/>
</dbReference>
<dbReference type="EMBL" id="HBHP01031325">
    <property type="protein sequence ID" value="CAD9775296.1"/>
    <property type="molecule type" value="Transcribed_RNA"/>
</dbReference>
<dbReference type="AlphaFoldDB" id="A0A060DAX2"/>
<dbReference type="EMBL" id="HBHP01031364">
    <property type="protein sequence ID" value="CAD9775332.1"/>
    <property type="molecule type" value="Transcribed_RNA"/>
</dbReference>
<evidence type="ECO:0000256" key="4">
    <source>
        <dbReference type="ARBA" id="ARBA00023235"/>
    </source>
</evidence>
<dbReference type="EMBL" id="HBHP01031324">
    <property type="protein sequence ID" value="CAD9775295.1"/>
    <property type="molecule type" value="Transcribed_RNA"/>
</dbReference>
<comment type="catalytic activity">
    <reaction evidence="1 7">
        <text>[protein]-peptidylproline (omega=180) = [protein]-peptidylproline (omega=0)</text>
        <dbReference type="Rhea" id="RHEA:16237"/>
        <dbReference type="Rhea" id="RHEA-COMP:10747"/>
        <dbReference type="Rhea" id="RHEA-COMP:10748"/>
        <dbReference type="ChEBI" id="CHEBI:83833"/>
        <dbReference type="ChEBI" id="CHEBI:83834"/>
        <dbReference type="EC" id="5.2.1.8"/>
    </reaction>
</comment>
<dbReference type="EMBL" id="HBHP01031337">
    <property type="protein sequence ID" value="CAD9775308.1"/>
    <property type="molecule type" value="Transcribed_RNA"/>
</dbReference>
<dbReference type="EMBL" id="HBHP01031376">
    <property type="protein sequence ID" value="CAD9775343.1"/>
    <property type="molecule type" value="Transcribed_RNA"/>
</dbReference>
<evidence type="ECO:0000313" key="34">
    <source>
        <dbReference type="EMBL" id="CAD9775322.1"/>
    </source>
</evidence>
<comment type="function">
    <text evidence="7">PPIases accelerate the folding of proteins. It catalyzes the cis-trans isomerization of proline imidic peptide bonds in oligopeptides.</text>
</comment>
<dbReference type="EMBL" id="HBHP01031350">
    <property type="protein sequence ID" value="CAD9775319.1"/>
    <property type="molecule type" value="Transcribed_RNA"/>
</dbReference>
<dbReference type="EMBL" id="HBHP01031365">
    <property type="protein sequence ID" value="CAD9775333.1"/>
    <property type="molecule type" value="Transcribed_RNA"/>
</dbReference>
<dbReference type="EMBL" id="HBHP01031367">
    <property type="protein sequence ID" value="CAD9775335.1"/>
    <property type="molecule type" value="Transcribed_RNA"/>
</dbReference>
<dbReference type="GO" id="GO:0005634">
    <property type="term" value="C:nucleus"/>
    <property type="evidence" value="ECO:0007669"/>
    <property type="project" value="UniProtKB-SubCell"/>
</dbReference>
<dbReference type="EMBL" id="HBHP01031346">
    <property type="protein sequence ID" value="CAD9775316.1"/>
    <property type="molecule type" value="Transcribed_RNA"/>
</dbReference>
<dbReference type="Proteomes" id="UP000243670">
    <property type="component" value="Nucleomorph 2"/>
</dbReference>
<evidence type="ECO:0000313" key="12">
    <source>
        <dbReference type="EMBL" id="CAD9775292.1"/>
    </source>
</evidence>
<dbReference type="InterPro" id="IPR035979">
    <property type="entry name" value="RBD_domain_sf"/>
</dbReference>
<evidence type="ECO:0000313" key="36">
    <source>
        <dbReference type="EMBL" id="CAD9775324.1"/>
    </source>
</evidence>
<evidence type="ECO:0000313" key="40">
    <source>
        <dbReference type="EMBL" id="CAD9775330.1"/>
    </source>
</evidence>
<evidence type="ECO:0000259" key="8">
    <source>
        <dbReference type="PROSITE" id="PS50102"/>
    </source>
</evidence>
<dbReference type="EMBL" id="HBHP01031358">
    <property type="protein sequence ID" value="CAD9775327.1"/>
    <property type="molecule type" value="Transcribed_RNA"/>
</dbReference>
<reference evidence="9 57" key="1">
    <citation type="journal article" date="2014" name="BMC Genomics">
        <title>Nucleomorph and plastid genome sequences of the chlorarachniophyte Lotharella oceanica: convergent reductive evolution and frequent recombination in nucleomorph-bearing algae.</title>
        <authorList>
            <person name="Tanifuji G."/>
            <person name="Onodera N.T."/>
            <person name="Brown M.W."/>
            <person name="Curtis B.A."/>
            <person name="Roger A.J."/>
            <person name="Ka-Shu Wong G."/>
            <person name="Melkonian M."/>
            <person name="Archibald J.M."/>
        </authorList>
    </citation>
    <scope>NUCLEOTIDE SEQUENCE [LARGE SCALE GENOMIC DNA]</scope>
    <source>
        <strain evidence="9 57">CCMP622</strain>
    </source>
</reference>
<evidence type="ECO:0000313" key="39">
    <source>
        <dbReference type="EMBL" id="CAD9775329.1"/>
    </source>
</evidence>
<dbReference type="EMBL" id="HBHP01031363">
    <property type="protein sequence ID" value="CAD9775331.1"/>
    <property type="molecule type" value="Transcribed_RNA"/>
</dbReference>
<dbReference type="EMBL" id="HBHP01031333">
    <property type="protein sequence ID" value="CAD9775304.1"/>
    <property type="molecule type" value="Transcribed_RNA"/>
</dbReference>
<evidence type="ECO:0000313" key="49">
    <source>
        <dbReference type="EMBL" id="CAD9775341.1"/>
    </source>
</evidence>
<evidence type="ECO:0000313" key="57">
    <source>
        <dbReference type="Proteomes" id="UP000243670"/>
    </source>
</evidence>
<evidence type="ECO:0000313" key="46">
    <source>
        <dbReference type="EMBL" id="CAD9775338.1"/>
    </source>
</evidence>
<evidence type="ECO:0000313" key="53">
    <source>
        <dbReference type="EMBL" id="CAD9775345.1"/>
    </source>
</evidence>
<comment type="subcellular location">
    <subcellularLocation>
        <location evidence="2 7">Nucleus</location>
    </subcellularLocation>
</comment>
<evidence type="ECO:0000313" key="37">
    <source>
        <dbReference type="EMBL" id="CAD9775326.1"/>
    </source>
</evidence>
<evidence type="ECO:0000313" key="22">
    <source>
        <dbReference type="EMBL" id="CAD9775306.1"/>
    </source>
</evidence>
<evidence type="ECO:0000313" key="44">
    <source>
        <dbReference type="EMBL" id="CAD9775334.1"/>
    </source>
</evidence>
<dbReference type="EMBL" id="HBHP01031374">
    <property type="protein sequence ID" value="CAD9775341.1"/>
    <property type="molecule type" value="Transcribed_RNA"/>
</dbReference>
<keyword evidence="4 7" id="KW-0413">Isomerase</keyword>
<dbReference type="EMBL" id="HBHP01031352">
    <property type="protein sequence ID" value="CAD9775321.1"/>
    <property type="molecule type" value="Transcribed_RNA"/>
</dbReference>
<reference evidence="10" key="2">
    <citation type="submission" date="2021-01" db="EMBL/GenBank/DDBJ databases">
        <authorList>
            <person name="Corre E."/>
            <person name="Pelletier E."/>
            <person name="Niang G."/>
            <person name="Scheremetjew M."/>
            <person name="Finn R."/>
            <person name="Kale V."/>
            <person name="Holt S."/>
            <person name="Cochrane G."/>
            <person name="Meng A."/>
            <person name="Brown T."/>
            <person name="Cohen L."/>
        </authorList>
    </citation>
    <scope>NUCLEOTIDE SEQUENCE</scope>
    <source>
        <strain evidence="10">CCMP622</strain>
    </source>
</reference>
<dbReference type="EMBL" id="HBHP01031331">
    <property type="protein sequence ID" value="CAD9775302.1"/>
    <property type="molecule type" value="Transcribed_RNA"/>
</dbReference>
<evidence type="ECO:0000313" key="11">
    <source>
        <dbReference type="EMBL" id="CAD9775291.1"/>
    </source>
</evidence>
<dbReference type="EMBL" id="HBHP01031347">
    <property type="protein sequence ID" value="CAD9775317.1"/>
    <property type="molecule type" value="Transcribed_RNA"/>
</dbReference>
<dbReference type="EMBL" id="HBHP01031332">
    <property type="protein sequence ID" value="CAD9775303.1"/>
    <property type="molecule type" value="Transcribed_RNA"/>
</dbReference>
<evidence type="ECO:0000313" key="16">
    <source>
        <dbReference type="EMBL" id="CAD9775297.1"/>
    </source>
</evidence>
<dbReference type="PROSITE" id="PS50102">
    <property type="entry name" value="RRM"/>
    <property type="match status" value="1"/>
</dbReference>
<evidence type="ECO:0000313" key="56">
    <source>
        <dbReference type="EMBL" id="CAD9775352.1"/>
    </source>
</evidence>
<dbReference type="EMBL" id="HBHP01031360">
    <property type="protein sequence ID" value="CAD9775329.1"/>
    <property type="molecule type" value="Transcribed_RNA"/>
</dbReference>
<keyword evidence="3 7" id="KW-0697">Rotamase</keyword>
<evidence type="ECO:0000313" key="41">
    <source>
        <dbReference type="EMBL" id="CAD9775331.1"/>
    </source>
</evidence>
<dbReference type="InterPro" id="IPR000504">
    <property type="entry name" value="RRM_dom"/>
</dbReference>
<dbReference type="EMBL" id="HBHP01031366">
    <property type="protein sequence ID" value="CAD9775334.1"/>
    <property type="molecule type" value="Transcribed_RNA"/>
</dbReference>
<evidence type="ECO:0000256" key="3">
    <source>
        <dbReference type="ARBA" id="ARBA00023110"/>
    </source>
</evidence>
<evidence type="ECO:0000313" key="24">
    <source>
        <dbReference type="EMBL" id="CAD9775308.1"/>
    </source>
</evidence>
<evidence type="ECO:0000313" key="28">
    <source>
        <dbReference type="EMBL" id="CAD9775313.1"/>
    </source>
</evidence>
<evidence type="ECO:0000313" key="29">
    <source>
        <dbReference type="EMBL" id="CAD9775315.1"/>
    </source>
</evidence>
<dbReference type="InterPro" id="IPR035542">
    <property type="entry name" value="CRIP"/>
</dbReference>
<dbReference type="EMBL" id="HBHP01031321">
    <property type="protein sequence ID" value="CAD9775292.1"/>
    <property type="molecule type" value="Transcribed_RNA"/>
</dbReference>
<feature type="domain" description="RRM" evidence="8">
    <location>
        <begin position="224"/>
        <end position="302"/>
    </location>
</feature>
<dbReference type="InterPro" id="IPR012677">
    <property type="entry name" value="Nucleotide-bd_a/b_plait_sf"/>
</dbReference>
<gene>
    <name evidence="9" type="primary">ppci</name>
    <name evidence="10" type="ORF">LSP00402_LOCUS19287</name>
    <name evidence="11" type="ORF">LSP00402_LOCUS19288</name>
    <name evidence="12" type="ORF">LSP00402_LOCUS19289</name>
    <name evidence="13" type="ORF">LSP00402_LOCUS19290</name>
    <name evidence="14" type="ORF">LSP00402_LOCUS19292</name>
    <name evidence="15" type="ORF">LSP00402_LOCUS19293</name>
    <name evidence="16" type="ORF">LSP00402_LOCUS19294</name>
    <name evidence="17" type="ORF">LSP00402_LOCUS19296</name>
    <name evidence="18" type="ORF">LSP00402_LOCUS19298</name>
    <name evidence="19" type="ORF">LSP00402_LOCUS19299</name>
    <name evidence="20" type="ORF">LSP00402_LOCUS19300</name>
    <name evidence="21" type="ORF">LSP00402_LOCUS19301</name>
    <name evidence="22" type="ORF">LSP00402_LOCUS19303</name>
    <name evidence="23" type="ORF">LSP00402_LOCUS19304</name>
    <name evidence="24" type="ORF">LSP00402_LOCUS19305</name>
    <name evidence="25" type="ORF">LSP00402_LOCUS19306</name>
    <name evidence="26" type="ORF">LSP00402_LOCUS19307</name>
    <name evidence="27" type="ORF">LSP00402_LOCUS19308</name>
    <name evidence="28" type="ORF">LSP00402_LOCUS19310</name>
    <name evidence="29" type="ORF">LSP00402_LOCUS19312</name>
    <name evidence="30" type="ORF">LSP00402_LOCUS19313</name>
    <name evidence="31" type="ORF">LSP00402_LOCUS19314</name>
    <name evidence="32" type="ORF">LSP00402_LOCUS19316</name>
    <name evidence="33" type="ORF">LSP00402_LOCUS19318</name>
    <name evidence="34" type="ORF">LSP00402_LOCUS19319</name>
    <name evidence="35" type="ORF">LSP00402_LOCUS19320</name>
    <name evidence="36" type="ORF">LSP00402_LOCUS19321</name>
    <name evidence="37" type="ORF">LSP00402_LOCUS19323</name>
    <name evidence="38" type="ORF">LSP00402_LOCUS19324</name>
    <name evidence="39" type="ORF">LSP00402_LOCUS19326</name>
    <name evidence="40" type="ORF">LSP00402_LOCUS19327</name>
    <name evidence="41" type="ORF">LSP00402_LOCUS19328</name>
    <name evidence="42" type="ORF">LSP00402_LOCUS19329</name>
    <name evidence="43" type="ORF">LSP00402_LOCUS19330</name>
    <name evidence="44" type="ORF">LSP00402_LOCUS19331</name>
    <name evidence="45" type="ORF">LSP00402_LOCUS19332</name>
    <name evidence="46" type="ORF">LSP00402_LOCUS19335</name>
    <name evidence="47" type="ORF">LSP00402_LOCUS19336</name>
    <name evidence="48" type="ORF">LSP00402_LOCUS19337</name>
    <name evidence="49" type="ORF">LSP00402_LOCUS19338</name>
    <name evidence="50" type="ORF">LSP00402_LOCUS19339</name>
    <name evidence="51" type="ORF">LSP00402_LOCUS19340</name>
    <name evidence="52" type="ORF">LSP00402_LOCUS19341</name>
    <name evidence="53" type="ORF">LSP00402_LOCUS19342</name>
    <name evidence="54" type="ORF">LSP00402_LOCUS19345</name>
    <name evidence="55" type="ORF">LSP00402_LOCUS19347</name>
    <name evidence="56" type="ORF">LSP00402_LOCUS19349</name>
    <name evidence="9" type="ORF">M951_chr2147</name>
</gene>